<evidence type="ECO:0000313" key="2">
    <source>
        <dbReference type="Proteomes" id="UP000700596"/>
    </source>
</evidence>
<accession>A0A9P9DPR8</accession>
<reference evidence="1" key="1">
    <citation type="journal article" date="2021" name="Nat. Commun.">
        <title>Genetic determinants of endophytism in the Arabidopsis root mycobiome.</title>
        <authorList>
            <person name="Mesny F."/>
            <person name="Miyauchi S."/>
            <person name="Thiergart T."/>
            <person name="Pickel B."/>
            <person name="Atanasova L."/>
            <person name="Karlsson M."/>
            <person name="Huettel B."/>
            <person name="Barry K.W."/>
            <person name="Haridas S."/>
            <person name="Chen C."/>
            <person name="Bauer D."/>
            <person name="Andreopoulos W."/>
            <person name="Pangilinan J."/>
            <person name="LaButti K."/>
            <person name="Riley R."/>
            <person name="Lipzen A."/>
            <person name="Clum A."/>
            <person name="Drula E."/>
            <person name="Henrissat B."/>
            <person name="Kohler A."/>
            <person name="Grigoriev I.V."/>
            <person name="Martin F.M."/>
            <person name="Hacquard S."/>
        </authorList>
    </citation>
    <scope>NUCLEOTIDE SEQUENCE</scope>
    <source>
        <strain evidence="1">MPI-CAGE-CH-0243</strain>
    </source>
</reference>
<dbReference type="EMBL" id="JAGMWT010000009">
    <property type="protein sequence ID" value="KAH7122789.1"/>
    <property type="molecule type" value="Genomic_DNA"/>
</dbReference>
<organism evidence="1 2">
    <name type="scientific">Dendryphion nanum</name>
    <dbReference type="NCBI Taxonomy" id="256645"/>
    <lineage>
        <taxon>Eukaryota</taxon>
        <taxon>Fungi</taxon>
        <taxon>Dikarya</taxon>
        <taxon>Ascomycota</taxon>
        <taxon>Pezizomycotina</taxon>
        <taxon>Dothideomycetes</taxon>
        <taxon>Pleosporomycetidae</taxon>
        <taxon>Pleosporales</taxon>
        <taxon>Torulaceae</taxon>
        <taxon>Dendryphion</taxon>
    </lineage>
</organism>
<dbReference type="AlphaFoldDB" id="A0A9P9DPR8"/>
<gene>
    <name evidence="1" type="ORF">B0J11DRAFT_532265</name>
</gene>
<protein>
    <submittedName>
        <fullName evidence="1">Uncharacterized protein</fullName>
    </submittedName>
</protein>
<comment type="caution">
    <text evidence="1">The sequence shown here is derived from an EMBL/GenBank/DDBJ whole genome shotgun (WGS) entry which is preliminary data.</text>
</comment>
<name>A0A9P9DPR8_9PLEO</name>
<evidence type="ECO:0000313" key="1">
    <source>
        <dbReference type="EMBL" id="KAH7122789.1"/>
    </source>
</evidence>
<dbReference type="Proteomes" id="UP000700596">
    <property type="component" value="Unassembled WGS sequence"/>
</dbReference>
<proteinExistence type="predicted"/>
<keyword evidence="2" id="KW-1185">Reference proteome</keyword>
<sequence length="93" mass="10421">MCNSHELAQLPLLIALTLPPPSHSLISHSPTHQLYVTYTNTNTYENETCMRPRYATARRGSNGFRYAAKRIGNMVRRKGEGLVAGFWGVKLGM</sequence>